<name>A0ABZ3FRK2_9ACTN</name>
<dbReference type="EMBL" id="CP154795">
    <property type="protein sequence ID" value="XAN07236.1"/>
    <property type="molecule type" value="Genomic_DNA"/>
</dbReference>
<dbReference type="PANTHER" id="PTHR21152">
    <property type="entry name" value="AMINOTRANSFERASE CLASS V"/>
    <property type="match status" value="1"/>
</dbReference>
<dbReference type="InterPro" id="IPR024169">
    <property type="entry name" value="SP_NH2Trfase/AEP_transaminase"/>
</dbReference>
<keyword evidence="6" id="KW-0808">Transferase</keyword>
<dbReference type="SUPFAM" id="SSF53383">
    <property type="entry name" value="PLP-dependent transferases"/>
    <property type="match status" value="1"/>
</dbReference>
<evidence type="ECO:0000313" key="7">
    <source>
        <dbReference type="Proteomes" id="UP001442841"/>
    </source>
</evidence>
<sequence>MSLPLPDVDPDGLLEYSVVFSDRSLNHMSKRFVGVMQDLLSMLRETYAAPTAVMIPGGGSYAMEAVARQFAHGRRVLVLRNGFFSYRWSQIIEAGAITDHHTVLKASPDSADRSARWIPAPIDEVVARIEAENPEFVFAPHVETAAGIVLPDDYVRAVADATHAAGGLFVLDCVASGPLWVDMGELGVDILISAPQKGWSGSPSAGYVMLGADARTAIEATTSSSFAIDLKKWMTISEGYAEGKHAYHATVPTDTIRHNVEVMKETLAAGREELRAKQQELGEKVRAMLEERGYVSVAAEGFESPTVVVCHEPVPGRSTAGELVKAGVQAAAGVPLACDEPADFATVRFGLFGLDKWADVDGTVQRLADALDRIA</sequence>
<evidence type="ECO:0000256" key="4">
    <source>
        <dbReference type="SAM" id="Coils"/>
    </source>
</evidence>
<keyword evidence="4" id="KW-0175">Coiled coil</keyword>
<dbReference type="PANTHER" id="PTHR21152:SF40">
    <property type="entry name" value="ALANINE--GLYOXYLATE AMINOTRANSFERASE"/>
    <property type="match status" value="1"/>
</dbReference>
<organism evidence="6 7">
    <name type="scientific">Ammonicoccus fulvus</name>
    <dbReference type="NCBI Taxonomy" id="3138240"/>
    <lineage>
        <taxon>Bacteria</taxon>
        <taxon>Bacillati</taxon>
        <taxon>Actinomycetota</taxon>
        <taxon>Actinomycetes</taxon>
        <taxon>Propionibacteriales</taxon>
        <taxon>Propionibacteriaceae</taxon>
        <taxon>Ammonicoccus</taxon>
    </lineage>
</organism>
<evidence type="ECO:0000256" key="2">
    <source>
        <dbReference type="ARBA" id="ARBA00009236"/>
    </source>
</evidence>
<dbReference type="Proteomes" id="UP001442841">
    <property type="component" value="Chromosome"/>
</dbReference>
<proteinExistence type="inferred from homology"/>
<evidence type="ECO:0000256" key="3">
    <source>
        <dbReference type="ARBA" id="ARBA00022898"/>
    </source>
</evidence>
<dbReference type="Pfam" id="PF00266">
    <property type="entry name" value="Aminotran_5"/>
    <property type="match status" value="1"/>
</dbReference>
<dbReference type="RefSeq" id="WP_425308686.1">
    <property type="nucleotide sequence ID" value="NZ_CP154795.1"/>
</dbReference>
<dbReference type="Gene3D" id="3.90.1150.10">
    <property type="entry name" value="Aspartate Aminotransferase, domain 1"/>
    <property type="match status" value="1"/>
</dbReference>
<feature type="coiled-coil region" evidence="4">
    <location>
        <begin position="260"/>
        <end position="291"/>
    </location>
</feature>
<accession>A0ABZ3FRK2</accession>
<protein>
    <submittedName>
        <fullName evidence="6">Aminotransferase class V-fold PLP-dependent enzyme</fullName>
    </submittedName>
</protein>
<keyword evidence="3" id="KW-0663">Pyridoxal phosphate</keyword>
<dbReference type="InterPro" id="IPR000192">
    <property type="entry name" value="Aminotrans_V_dom"/>
</dbReference>
<feature type="domain" description="Aminotransferase class V" evidence="5">
    <location>
        <begin position="23"/>
        <end position="337"/>
    </location>
</feature>
<dbReference type="InterPro" id="IPR015421">
    <property type="entry name" value="PyrdxlP-dep_Trfase_major"/>
</dbReference>
<comment type="cofactor">
    <cofactor evidence="1">
        <name>pyridoxal 5'-phosphate</name>
        <dbReference type="ChEBI" id="CHEBI:597326"/>
    </cofactor>
</comment>
<evidence type="ECO:0000259" key="5">
    <source>
        <dbReference type="Pfam" id="PF00266"/>
    </source>
</evidence>
<reference evidence="6 7" key="1">
    <citation type="submission" date="2024-04" db="EMBL/GenBank/DDBJ databases">
        <title>Isolation of an actinomycete strain from pig manure.</title>
        <authorList>
            <person name="Gong T."/>
            <person name="Yu Z."/>
            <person name="An M."/>
            <person name="Wei C."/>
            <person name="Yang W."/>
            <person name="Liu L."/>
        </authorList>
    </citation>
    <scope>NUCLEOTIDE SEQUENCE [LARGE SCALE GENOMIC DNA]</scope>
    <source>
        <strain evidence="6 7">ZF39</strain>
    </source>
</reference>
<dbReference type="InterPro" id="IPR015424">
    <property type="entry name" value="PyrdxlP-dep_Trfase"/>
</dbReference>
<gene>
    <name evidence="6" type="ORF">AADG42_07995</name>
</gene>
<comment type="similarity">
    <text evidence="2">Belongs to the class-V pyridoxal-phosphate-dependent aminotransferase family.</text>
</comment>
<dbReference type="Gene3D" id="3.40.640.10">
    <property type="entry name" value="Type I PLP-dependent aspartate aminotransferase-like (Major domain)"/>
    <property type="match status" value="1"/>
</dbReference>
<evidence type="ECO:0000313" key="6">
    <source>
        <dbReference type="EMBL" id="XAN07236.1"/>
    </source>
</evidence>
<dbReference type="InterPro" id="IPR015422">
    <property type="entry name" value="PyrdxlP-dep_Trfase_small"/>
</dbReference>
<keyword evidence="6" id="KW-0032">Aminotransferase</keyword>
<evidence type="ECO:0000256" key="1">
    <source>
        <dbReference type="ARBA" id="ARBA00001933"/>
    </source>
</evidence>
<keyword evidence="7" id="KW-1185">Reference proteome</keyword>
<dbReference type="PIRSF" id="PIRSF000524">
    <property type="entry name" value="SPT"/>
    <property type="match status" value="1"/>
</dbReference>
<dbReference type="GO" id="GO:0008483">
    <property type="term" value="F:transaminase activity"/>
    <property type="evidence" value="ECO:0007669"/>
    <property type="project" value="UniProtKB-KW"/>
</dbReference>